<evidence type="ECO:0000313" key="1">
    <source>
        <dbReference type="EMBL" id="GAA2077125.1"/>
    </source>
</evidence>
<organism evidence="1 2">
    <name type="scientific">Aeromicrobium halocynthiae</name>
    <dbReference type="NCBI Taxonomy" id="560557"/>
    <lineage>
        <taxon>Bacteria</taxon>
        <taxon>Bacillati</taxon>
        <taxon>Actinomycetota</taxon>
        <taxon>Actinomycetes</taxon>
        <taxon>Propionibacteriales</taxon>
        <taxon>Nocardioidaceae</taxon>
        <taxon>Aeromicrobium</taxon>
    </lineage>
</organism>
<dbReference type="Proteomes" id="UP001501480">
    <property type="component" value="Unassembled WGS sequence"/>
</dbReference>
<keyword evidence="2" id="KW-1185">Reference proteome</keyword>
<gene>
    <name evidence="1" type="ORF">GCM10009821_15860</name>
</gene>
<dbReference type="EMBL" id="BAAAPY010000004">
    <property type="protein sequence ID" value="GAA2077125.1"/>
    <property type="molecule type" value="Genomic_DNA"/>
</dbReference>
<reference evidence="1 2" key="1">
    <citation type="journal article" date="2019" name="Int. J. Syst. Evol. Microbiol.">
        <title>The Global Catalogue of Microorganisms (GCM) 10K type strain sequencing project: providing services to taxonomists for standard genome sequencing and annotation.</title>
        <authorList>
            <consortium name="The Broad Institute Genomics Platform"/>
            <consortium name="The Broad Institute Genome Sequencing Center for Infectious Disease"/>
            <person name="Wu L."/>
            <person name="Ma J."/>
        </authorList>
    </citation>
    <scope>NUCLEOTIDE SEQUENCE [LARGE SCALE GENOMIC DNA]</scope>
    <source>
        <strain evidence="1 2">JCM 15749</strain>
    </source>
</reference>
<proteinExistence type="predicted"/>
<dbReference type="RefSeq" id="WP_344326698.1">
    <property type="nucleotide sequence ID" value="NZ_BAAAPY010000004.1"/>
</dbReference>
<evidence type="ECO:0008006" key="3">
    <source>
        <dbReference type="Google" id="ProtNLM"/>
    </source>
</evidence>
<comment type="caution">
    <text evidence="1">The sequence shown here is derived from an EMBL/GenBank/DDBJ whole genome shotgun (WGS) entry which is preliminary data.</text>
</comment>
<protein>
    <recommendedName>
        <fullName evidence="3">Ribulose 1,5-bisphosphate carboxylase large subunit</fullName>
    </recommendedName>
</protein>
<evidence type="ECO:0000313" key="2">
    <source>
        <dbReference type="Proteomes" id="UP001501480"/>
    </source>
</evidence>
<accession>A0ABN2VY10</accession>
<name>A0ABN2VY10_9ACTN</name>
<dbReference type="Gene3D" id="1.20.1480.30">
    <property type="entry name" value="Designed four-helix bundle protein"/>
    <property type="match status" value="1"/>
</dbReference>
<sequence length="194" mass="20655">MPSLPIHPSVVLARGRETVDALAGLVPRGLALLEAAEQLLERADGLIARIEQTRSDADDVVRRTDEVATSANALIVRTAGTVASAEPTLEQAQQMLTGLAPVLEQLQPTLETIASTTSPDEVQALVTLVDQLPVAVDAVKNDVMPILESLGTMSPDIHELLEITRDLNAMVSRVPGMGLVRRRAEESDGDPDLS</sequence>